<sequence>MPREATDPLAWLVRAKSNLARARAGRISPEVLWEEPCFDAQQAAEKALKALLVALGIPFPKTHDLERLLELIRPHIPVPLELEALVRLNPFAVASRYPGDLPEATEEDWREALALAERAVAWVEEVLKSSRG</sequence>
<evidence type="ECO:0000313" key="2">
    <source>
        <dbReference type="Proteomes" id="UP000825379"/>
    </source>
</evidence>
<dbReference type="Proteomes" id="UP000825379">
    <property type="component" value="Chromosome"/>
</dbReference>
<dbReference type="RefSeq" id="WP_096410965.1">
    <property type="nucleotide sequence ID" value="NZ_AP019792.1"/>
</dbReference>
<proteinExistence type="predicted"/>
<protein>
    <submittedName>
        <fullName evidence="1">DNA-binding protein</fullName>
    </submittedName>
</protein>
<dbReference type="Pfam" id="PF05168">
    <property type="entry name" value="HEPN"/>
    <property type="match status" value="1"/>
</dbReference>
<name>A0A1J1EGY1_THETH</name>
<accession>A0A1J1EGY1</accession>
<dbReference type="SUPFAM" id="SSF81593">
    <property type="entry name" value="Nucleotidyltransferase substrate binding subunit/domain"/>
    <property type="match status" value="1"/>
</dbReference>
<dbReference type="PROSITE" id="PS50910">
    <property type="entry name" value="HEPN"/>
    <property type="match status" value="1"/>
</dbReference>
<dbReference type="SMART" id="SM00748">
    <property type="entry name" value="HEPN"/>
    <property type="match status" value="1"/>
</dbReference>
<keyword evidence="1" id="KW-0238">DNA-binding</keyword>
<reference evidence="1" key="1">
    <citation type="submission" date="2021-07" db="EMBL/GenBank/DDBJ databases">
        <title>Complete genome sequences of four Thermus thermophilus strains isolated from Arima Hot Spring in Japan.</title>
        <authorList>
            <person name="Tomariguchi N."/>
            <person name="Ueno Y."/>
            <person name="Miyazaki K."/>
        </authorList>
    </citation>
    <scope>NUCLEOTIDE SEQUENCE</scope>
    <source>
        <strain evidence="1">AA1-1</strain>
    </source>
</reference>
<dbReference type="InterPro" id="IPR007842">
    <property type="entry name" value="HEPN_dom"/>
</dbReference>
<dbReference type="GO" id="GO:0003677">
    <property type="term" value="F:DNA binding"/>
    <property type="evidence" value="ECO:0007669"/>
    <property type="project" value="UniProtKB-KW"/>
</dbReference>
<organism evidence="1 2">
    <name type="scientific">Thermus thermophilus</name>
    <dbReference type="NCBI Taxonomy" id="274"/>
    <lineage>
        <taxon>Bacteria</taxon>
        <taxon>Thermotogati</taxon>
        <taxon>Deinococcota</taxon>
        <taxon>Deinococci</taxon>
        <taxon>Thermales</taxon>
        <taxon>Thermaceae</taxon>
        <taxon>Thermus</taxon>
    </lineage>
</organism>
<dbReference type="Gene3D" id="1.20.120.330">
    <property type="entry name" value="Nucleotidyltransferases domain 2"/>
    <property type="match status" value="1"/>
</dbReference>
<gene>
    <name evidence="1" type="ORF">TthAA11_05320</name>
</gene>
<dbReference type="EMBL" id="AP024926">
    <property type="protein sequence ID" value="BCZ86350.1"/>
    <property type="molecule type" value="Genomic_DNA"/>
</dbReference>
<evidence type="ECO:0000313" key="1">
    <source>
        <dbReference type="EMBL" id="BCZ86350.1"/>
    </source>
</evidence>
<dbReference type="AlphaFoldDB" id="A0A1J1EGY1"/>